<dbReference type="CDD" id="cd01205">
    <property type="entry name" value="EVH1_WASP-like"/>
    <property type="match status" value="1"/>
</dbReference>
<evidence type="ECO:0000259" key="4">
    <source>
        <dbReference type="PROSITE" id="PS50229"/>
    </source>
</evidence>
<sequence>MPSVTLPTAGDKDIIRAAQPTGAHKILTATVARLYVAHPDPTQWKYTKIWGGLVVVKDNSNGVYFLRIIDMNGKGVVWEQELFENFQYRKLLPHFHAFASSQYVFGLDFVDVGEADTFMNRVLKSSKKVTDRKVRNLNGSAQGIGPVKTAAQKSASGFDIHNRNDPRRNRLLSSLVHYGITEDQLQDEATAQFVMEFIESHGGVDSVIQSAEAQMKSHPPTSAPPPPPPLTQPPSLPSHRRQGSQQGPPPSAPPPPPPAQHSPQQQSRAPPPAPPRNRKAKSPVIQASAPPAPPPPPPPPQQKSPQVPQYPTETKIPTAAQSAPPPPPPPPPQQPKAAKAPESRPSSQSSGGLPAPPPPPPPPPPPRQAPSTPEQPAETKAPSAAPPPPPPPPPPPLSSGLQSLAVPPPPPPPPPSQPVQKQTALPSTPQSQDPGSSTPKLPEPSGGRSALLAAIRGSSINNLRKADSSTVPSQSKVTKSPSPPPVEGGSAGGGNLANALAAALSRRNKAIAGSDSEGDDDDEEWD</sequence>
<dbReference type="Pfam" id="PF00568">
    <property type="entry name" value="WH1"/>
    <property type="match status" value="1"/>
</dbReference>
<dbReference type="GO" id="GO:0005769">
    <property type="term" value="C:early endosome"/>
    <property type="evidence" value="ECO:0007669"/>
    <property type="project" value="InterPro"/>
</dbReference>
<dbReference type="InterPro" id="IPR033927">
    <property type="entry name" value="WASPfam_EVH1"/>
</dbReference>
<dbReference type="PROSITE" id="PS51082">
    <property type="entry name" value="WH2"/>
    <property type="match status" value="1"/>
</dbReference>
<dbReference type="SMART" id="SM00461">
    <property type="entry name" value="WH1"/>
    <property type="match status" value="1"/>
</dbReference>
<dbReference type="Proteomes" id="UP001150538">
    <property type="component" value="Unassembled WGS sequence"/>
</dbReference>
<dbReference type="Gene3D" id="2.30.29.30">
    <property type="entry name" value="Pleckstrin-homology domain (PH domain)/Phosphotyrosine-binding domain (PTB)"/>
    <property type="match status" value="1"/>
</dbReference>
<gene>
    <name evidence="6" type="ORF">H4219_002223</name>
</gene>
<evidence type="ECO:0000313" key="7">
    <source>
        <dbReference type="Proteomes" id="UP001150538"/>
    </source>
</evidence>
<feature type="domain" description="WH2" evidence="5">
    <location>
        <begin position="447"/>
        <end position="466"/>
    </location>
</feature>
<accession>A0A9W8DQV7</accession>
<evidence type="ECO:0008006" key="8">
    <source>
        <dbReference type="Google" id="ProtNLM"/>
    </source>
</evidence>
<dbReference type="GO" id="GO:0003779">
    <property type="term" value="F:actin binding"/>
    <property type="evidence" value="ECO:0007669"/>
    <property type="project" value="UniProtKB-KW"/>
</dbReference>
<comment type="caution">
    <text evidence="6">The sequence shown here is derived from an EMBL/GenBank/DDBJ whole genome shotgun (WGS) entry which is preliminary data.</text>
</comment>
<feature type="compositionally biased region" description="Low complexity" evidence="3">
    <location>
        <begin position="335"/>
        <end position="353"/>
    </location>
</feature>
<dbReference type="Gene3D" id="6.10.280.150">
    <property type="match status" value="1"/>
</dbReference>
<feature type="compositionally biased region" description="Pro residues" evidence="3">
    <location>
        <begin position="354"/>
        <end position="368"/>
    </location>
</feature>
<dbReference type="InterPro" id="IPR011993">
    <property type="entry name" value="PH-like_dom_sf"/>
</dbReference>
<dbReference type="InterPro" id="IPR036936">
    <property type="entry name" value="CRIB_dom_sf"/>
</dbReference>
<evidence type="ECO:0000256" key="3">
    <source>
        <dbReference type="SAM" id="MobiDB-lite"/>
    </source>
</evidence>
<evidence type="ECO:0000256" key="1">
    <source>
        <dbReference type="ARBA" id="ARBA00022553"/>
    </source>
</evidence>
<dbReference type="GO" id="GO:0055037">
    <property type="term" value="C:recycling endosome"/>
    <property type="evidence" value="ECO:0007669"/>
    <property type="project" value="TreeGrafter"/>
</dbReference>
<protein>
    <recommendedName>
        <fullName evidence="8">WH1 domain-containing protein</fullName>
    </recommendedName>
</protein>
<dbReference type="GO" id="GO:0034314">
    <property type="term" value="P:Arp2/3 complex-mediated actin nucleation"/>
    <property type="evidence" value="ECO:0007669"/>
    <property type="project" value="InterPro"/>
</dbReference>
<dbReference type="GO" id="GO:0071203">
    <property type="term" value="C:WASH complex"/>
    <property type="evidence" value="ECO:0007669"/>
    <property type="project" value="InterPro"/>
</dbReference>
<feature type="compositionally biased region" description="Polar residues" evidence="3">
    <location>
        <begin position="418"/>
        <end position="439"/>
    </location>
</feature>
<name>A0A9W8DQV7_9FUNG</name>
<keyword evidence="2" id="KW-0009">Actin-binding</keyword>
<dbReference type="GO" id="GO:0006887">
    <property type="term" value="P:exocytosis"/>
    <property type="evidence" value="ECO:0007669"/>
    <property type="project" value="TreeGrafter"/>
</dbReference>
<dbReference type="AlphaFoldDB" id="A0A9W8DQV7"/>
<dbReference type="SUPFAM" id="SSF50729">
    <property type="entry name" value="PH domain-like"/>
    <property type="match status" value="1"/>
</dbReference>
<feature type="compositionally biased region" description="Pro residues" evidence="3">
    <location>
        <begin position="384"/>
        <end position="397"/>
    </location>
</feature>
<organism evidence="6 7">
    <name type="scientific">Mycoemilia scoparia</name>
    <dbReference type="NCBI Taxonomy" id="417184"/>
    <lineage>
        <taxon>Eukaryota</taxon>
        <taxon>Fungi</taxon>
        <taxon>Fungi incertae sedis</taxon>
        <taxon>Zoopagomycota</taxon>
        <taxon>Kickxellomycotina</taxon>
        <taxon>Kickxellomycetes</taxon>
        <taxon>Kickxellales</taxon>
        <taxon>Kickxellaceae</taxon>
        <taxon>Mycoemilia</taxon>
    </lineage>
</organism>
<dbReference type="GO" id="GO:0005829">
    <property type="term" value="C:cytosol"/>
    <property type="evidence" value="ECO:0007669"/>
    <property type="project" value="GOC"/>
</dbReference>
<evidence type="ECO:0000256" key="2">
    <source>
        <dbReference type="ARBA" id="ARBA00023203"/>
    </source>
</evidence>
<evidence type="ECO:0000259" key="5">
    <source>
        <dbReference type="PROSITE" id="PS51082"/>
    </source>
</evidence>
<dbReference type="InterPro" id="IPR003124">
    <property type="entry name" value="WH2_dom"/>
</dbReference>
<feature type="domain" description="WH1" evidence="4">
    <location>
        <begin position="19"/>
        <end position="129"/>
    </location>
</feature>
<proteinExistence type="predicted"/>
<dbReference type="PROSITE" id="PS50229">
    <property type="entry name" value="WH1"/>
    <property type="match status" value="1"/>
</dbReference>
<dbReference type="InterPro" id="IPR028290">
    <property type="entry name" value="WASH1"/>
</dbReference>
<keyword evidence="1" id="KW-0597">Phosphoprotein</keyword>
<feature type="compositionally biased region" description="Pro residues" evidence="3">
    <location>
        <begin position="221"/>
        <end position="236"/>
    </location>
</feature>
<dbReference type="EMBL" id="JANBPU010000033">
    <property type="protein sequence ID" value="KAJ1919068.1"/>
    <property type="molecule type" value="Genomic_DNA"/>
</dbReference>
<dbReference type="GO" id="GO:0042147">
    <property type="term" value="P:retrograde transport, endosome to Golgi"/>
    <property type="evidence" value="ECO:0007669"/>
    <property type="project" value="TreeGrafter"/>
</dbReference>
<keyword evidence="7" id="KW-1185">Reference proteome</keyword>
<reference evidence="6" key="1">
    <citation type="submission" date="2022-07" db="EMBL/GenBank/DDBJ databases">
        <title>Phylogenomic reconstructions and comparative analyses of Kickxellomycotina fungi.</title>
        <authorList>
            <person name="Reynolds N.K."/>
            <person name="Stajich J.E."/>
            <person name="Barry K."/>
            <person name="Grigoriev I.V."/>
            <person name="Crous P."/>
            <person name="Smith M.E."/>
        </authorList>
    </citation>
    <scope>NUCLEOTIDE SEQUENCE</scope>
    <source>
        <strain evidence="6">NBRC 100468</strain>
    </source>
</reference>
<evidence type="ECO:0000313" key="6">
    <source>
        <dbReference type="EMBL" id="KAJ1919068.1"/>
    </source>
</evidence>
<dbReference type="PANTHER" id="PTHR23331">
    <property type="entry name" value="CXYORF1"/>
    <property type="match status" value="1"/>
</dbReference>
<feature type="region of interest" description="Disordered" evidence="3">
    <location>
        <begin position="212"/>
        <end position="497"/>
    </location>
</feature>
<dbReference type="GO" id="GO:0032456">
    <property type="term" value="P:endocytic recycling"/>
    <property type="evidence" value="ECO:0007669"/>
    <property type="project" value="TreeGrafter"/>
</dbReference>
<dbReference type="GO" id="GO:0043015">
    <property type="term" value="F:gamma-tubulin binding"/>
    <property type="evidence" value="ECO:0007669"/>
    <property type="project" value="TreeGrafter"/>
</dbReference>
<feature type="compositionally biased region" description="Low complexity" evidence="3">
    <location>
        <begin position="303"/>
        <end position="322"/>
    </location>
</feature>
<feature type="compositionally biased region" description="Pro residues" evidence="3">
    <location>
        <begin position="323"/>
        <end position="334"/>
    </location>
</feature>
<feature type="compositionally biased region" description="Pro residues" evidence="3">
    <location>
        <begin position="247"/>
        <end position="260"/>
    </location>
</feature>
<feature type="compositionally biased region" description="Pro residues" evidence="3">
    <location>
        <begin position="290"/>
        <end position="302"/>
    </location>
</feature>
<dbReference type="Gene3D" id="3.90.810.10">
    <property type="entry name" value="CRIB domain"/>
    <property type="match status" value="1"/>
</dbReference>
<feature type="region of interest" description="Disordered" evidence="3">
    <location>
        <begin position="139"/>
        <end position="166"/>
    </location>
</feature>
<feature type="compositionally biased region" description="Low complexity" evidence="3">
    <location>
        <begin position="471"/>
        <end position="480"/>
    </location>
</feature>
<dbReference type="GO" id="GO:0043014">
    <property type="term" value="F:alpha-tubulin binding"/>
    <property type="evidence" value="ECO:0007669"/>
    <property type="project" value="InterPro"/>
</dbReference>
<dbReference type="InterPro" id="IPR000697">
    <property type="entry name" value="WH1/EVH1_dom"/>
</dbReference>
<dbReference type="OrthoDB" id="8963340at2759"/>
<dbReference type="PANTHER" id="PTHR23331:SF1">
    <property type="entry name" value="WASH COMPLEX SUBUNIT 1"/>
    <property type="match status" value="1"/>
</dbReference>
<feature type="compositionally biased region" description="Pro residues" evidence="3">
    <location>
        <begin position="406"/>
        <end position="417"/>
    </location>
</feature>